<dbReference type="SUPFAM" id="SSF52402">
    <property type="entry name" value="Adenine nucleotide alpha hydrolases-like"/>
    <property type="match status" value="1"/>
</dbReference>
<evidence type="ECO:0000313" key="10">
    <source>
        <dbReference type="Proteomes" id="UP001518990"/>
    </source>
</evidence>
<evidence type="ECO:0000256" key="5">
    <source>
        <dbReference type="ARBA" id="ARBA00022840"/>
    </source>
</evidence>
<comment type="catalytic activity">
    <reaction evidence="7">
        <text>deamido-NAD(+) + L-glutamine + ATP + H2O = L-glutamate + AMP + diphosphate + NAD(+) + H(+)</text>
        <dbReference type="Rhea" id="RHEA:24384"/>
        <dbReference type="ChEBI" id="CHEBI:15377"/>
        <dbReference type="ChEBI" id="CHEBI:15378"/>
        <dbReference type="ChEBI" id="CHEBI:29985"/>
        <dbReference type="ChEBI" id="CHEBI:30616"/>
        <dbReference type="ChEBI" id="CHEBI:33019"/>
        <dbReference type="ChEBI" id="CHEBI:57540"/>
        <dbReference type="ChEBI" id="CHEBI:58359"/>
        <dbReference type="ChEBI" id="CHEBI:58437"/>
        <dbReference type="ChEBI" id="CHEBI:456215"/>
        <dbReference type="EC" id="6.3.5.1"/>
    </reaction>
</comment>
<evidence type="ECO:0000256" key="4">
    <source>
        <dbReference type="ARBA" id="ARBA00022741"/>
    </source>
</evidence>
<keyword evidence="5 7" id="KW-0067">ATP-binding</keyword>
<dbReference type="Gene3D" id="3.40.50.620">
    <property type="entry name" value="HUPs"/>
    <property type="match status" value="1"/>
</dbReference>
<evidence type="ECO:0000256" key="3">
    <source>
        <dbReference type="ARBA" id="ARBA00022598"/>
    </source>
</evidence>
<dbReference type="EC" id="6.3.5.1" evidence="7"/>
<dbReference type="InterPro" id="IPR022310">
    <property type="entry name" value="NAD/GMP_synthase"/>
</dbReference>
<protein>
    <recommendedName>
        <fullName evidence="7">Glutamine-dependent NAD(+) synthetase</fullName>
        <ecNumber evidence="7">6.3.5.1</ecNumber>
    </recommendedName>
    <alternativeName>
        <fullName evidence="7">NAD(+) synthase [glutamine-hydrolyzing]</fullName>
    </alternativeName>
</protein>
<dbReference type="Gene3D" id="3.60.110.10">
    <property type="entry name" value="Carbon-nitrogen hydrolase"/>
    <property type="match status" value="1"/>
</dbReference>
<dbReference type="InterPro" id="IPR014729">
    <property type="entry name" value="Rossmann-like_a/b/a_fold"/>
</dbReference>
<evidence type="ECO:0000259" key="8">
    <source>
        <dbReference type="PROSITE" id="PS50263"/>
    </source>
</evidence>
<evidence type="ECO:0000313" key="9">
    <source>
        <dbReference type="EMBL" id="MBO1076477.1"/>
    </source>
</evidence>
<evidence type="ECO:0000256" key="6">
    <source>
        <dbReference type="ARBA" id="ARBA00023027"/>
    </source>
</evidence>
<comment type="caution">
    <text evidence="9">The sequence shown here is derived from an EMBL/GenBank/DDBJ whole genome shotgun (WGS) entry which is preliminary data.</text>
</comment>
<keyword evidence="3 7" id="KW-0436">Ligase</keyword>
<dbReference type="InterPro" id="IPR003694">
    <property type="entry name" value="NAD_synthase"/>
</dbReference>
<dbReference type="SUPFAM" id="SSF56317">
    <property type="entry name" value="Carbon-nitrogen hydrolase"/>
    <property type="match status" value="1"/>
</dbReference>
<dbReference type="PROSITE" id="PS50263">
    <property type="entry name" value="CN_HYDROLASE"/>
    <property type="match status" value="1"/>
</dbReference>
<proteinExistence type="inferred from homology"/>
<comment type="pathway">
    <text evidence="1 7">Cofactor biosynthesis; NAD(+) biosynthesis; NAD(+) from deamido-NAD(+) (L-Gln route): step 1/1.</text>
</comment>
<keyword evidence="10" id="KW-1185">Reference proteome</keyword>
<dbReference type="PIRSF" id="PIRSF006630">
    <property type="entry name" value="NADS_GAT"/>
    <property type="match status" value="1"/>
</dbReference>
<dbReference type="GO" id="GO:0003952">
    <property type="term" value="F:NAD+ synthase (glutamine-hydrolyzing) activity"/>
    <property type="evidence" value="ECO:0007669"/>
    <property type="project" value="UniProtKB-EC"/>
</dbReference>
<dbReference type="InterPro" id="IPR014445">
    <property type="entry name" value="Gln-dep_NAD_synthase"/>
</dbReference>
<keyword evidence="4 7" id="KW-0547">Nucleotide-binding</keyword>
<name>A0ABS3KG78_9PROT</name>
<evidence type="ECO:0000256" key="7">
    <source>
        <dbReference type="PIRNR" id="PIRNR006630"/>
    </source>
</evidence>
<dbReference type="Pfam" id="PF00795">
    <property type="entry name" value="CN_hydrolase"/>
    <property type="match status" value="1"/>
</dbReference>
<accession>A0ABS3KG78</accession>
<dbReference type="Gene3D" id="1.10.10.1510">
    <property type="match status" value="1"/>
</dbReference>
<gene>
    <name evidence="9" type="ORF">IAI60_17840</name>
</gene>
<dbReference type="Pfam" id="PF02540">
    <property type="entry name" value="NAD_synthase"/>
    <property type="match status" value="1"/>
</dbReference>
<organism evidence="9 10">
    <name type="scientific">Roseomonas marmotae</name>
    <dbReference type="NCBI Taxonomy" id="2768161"/>
    <lineage>
        <taxon>Bacteria</taxon>
        <taxon>Pseudomonadati</taxon>
        <taxon>Pseudomonadota</taxon>
        <taxon>Alphaproteobacteria</taxon>
        <taxon>Acetobacterales</taxon>
        <taxon>Roseomonadaceae</taxon>
        <taxon>Roseomonas</taxon>
    </lineage>
</organism>
<feature type="domain" description="CN hydrolase" evidence="8">
    <location>
        <begin position="5"/>
        <end position="240"/>
    </location>
</feature>
<sequence length="523" mass="55071">MTERLRIALAPLNPHPGAVNANAARIRAARAEAAALDADLLVTPEFSLGGLPIEDLARDRAFQANCACALAELAAETADGGPGLILGGPWAEDGRLHDTAFLLEGGKVVARRARHAPPPDGAFDPGPAPGPVAFRGLRLGLMAGAEWQEPEVPETLAETGAEILLAIHASPFRPGAPERRIDAAVARVVETGLPLVALGQTGGQDEWVFDSGGFVLNADRSLAWRQPLFSQALALTEWRRGPDGWACAPQPLPAPMDLAEQLWQAMMLGLSDYLEKRRCPGVVVELNGSLGAALTALCAVDALGAGRVRTVVLPLPGEGAEEAQAFAASLGLDCQAIPIGPALRGFGAMLGEAAALLPPRIRATALMALAGTSGTLPLASDDRTALALGQGLSDGIIGGFSLLKELWASEVRDLALWRQAQRPAGALGPDAPALPEAAARPWSDLPPLATLDPPLRGLLEEGLDVETLATRGFDRATLARIWRLLDRAEYKRRQAMPGVRLGRHAFGRDRRYPLTNGFTDLIP</sequence>
<dbReference type="CDD" id="cd00553">
    <property type="entry name" value="NAD_synthase"/>
    <property type="match status" value="1"/>
</dbReference>
<keyword evidence="6 7" id="KW-0520">NAD</keyword>
<dbReference type="InterPro" id="IPR036526">
    <property type="entry name" value="C-N_Hydrolase_sf"/>
</dbReference>
<dbReference type="RefSeq" id="WP_207449508.1">
    <property type="nucleotide sequence ID" value="NZ_CP061091.1"/>
</dbReference>
<comment type="similarity">
    <text evidence="2 7">In the C-terminal section; belongs to the NAD synthetase family.</text>
</comment>
<dbReference type="EMBL" id="JACTNF010000022">
    <property type="protein sequence ID" value="MBO1076477.1"/>
    <property type="molecule type" value="Genomic_DNA"/>
</dbReference>
<evidence type="ECO:0000256" key="1">
    <source>
        <dbReference type="ARBA" id="ARBA00005188"/>
    </source>
</evidence>
<dbReference type="InterPro" id="IPR003010">
    <property type="entry name" value="C-N_Hydrolase"/>
</dbReference>
<reference evidence="9 10" key="1">
    <citation type="submission" date="2020-09" db="EMBL/GenBank/DDBJ databases">
        <title>Roseomonas.</title>
        <authorList>
            <person name="Zhu W."/>
        </authorList>
    </citation>
    <scope>NUCLEOTIDE SEQUENCE [LARGE SCALE GENOMIC DNA]</scope>
    <source>
        <strain evidence="9 10">1311</strain>
    </source>
</reference>
<dbReference type="Proteomes" id="UP001518990">
    <property type="component" value="Unassembled WGS sequence"/>
</dbReference>
<evidence type="ECO:0000256" key="2">
    <source>
        <dbReference type="ARBA" id="ARBA00007145"/>
    </source>
</evidence>